<reference evidence="1" key="1">
    <citation type="journal article" date="2015" name="Nature">
        <title>Complex archaea that bridge the gap between prokaryotes and eukaryotes.</title>
        <authorList>
            <person name="Spang A."/>
            <person name="Saw J.H."/>
            <person name="Jorgensen S.L."/>
            <person name="Zaremba-Niedzwiedzka K."/>
            <person name="Martijn J."/>
            <person name="Lind A.E."/>
            <person name="van Eijk R."/>
            <person name="Schleper C."/>
            <person name="Guy L."/>
            <person name="Ettema T.J."/>
        </authorList>
    </citation>
    <scope>NUCLEOTIDE SEQUENCE</scope>
</reference>
<dbReference type="AlphaFoldDB" id="A0A0F9SA32"/>
<dbReference type="EMBL" id="LAZR01002147">
    <property type="protein sequence ID" value="KKN33841.1"/>
    <property type="molecule type" value="Genomic_DNA"/>
</dbReference>
<accession>A0A0F9SA32</accession>
<protein>
    <submittedName>
        <fullName evidence="1">Uncharacterized protein</fullName>
    </submittedName>
</protein>
<organism evidence="1">
    <name type="scientific">marine sediment metagenome</name>
    <dbReference type="NCBI Taxonomy" id="412755"/>
    <lineage>
        <taxon>unclassified sequences</taxon>
        <taxon>metagenomes</taxon>
        <taxon>ecological metagenomes</taxon>
    </lineage>
</organism>
<evidence type="ECO:0000313" key="1">
    <source>
        <dbReference type="EMBL" id="KKN33841.1"/>
    </source>
</evidence>
<gene>
    <name evidence="1" type="ORF">LCGC14_0799750</name>
</gene>
<sequence>MSEQTIHQKIHGIMYLVTLLGEQVRKGHPACGELITPTELAKHKEKCNATLVRLAEDVDDLLNATDK</sequence>
<name>A0A0F9SA32_9ZZZZ</name>
<comment type="caution">
    <text evidence="1">The sequence shown here is derived from an EMBL/GenBank/DDBJ whole genome shotgun (WGS) entry which is preliminary data.</text>
</comment>
<proteinExistence type="predicted"/>